<dbReference type="PROSITE" id="PS01326">
    <property type="entry name" value="DAP_EPIMERASE"/>
    <property type="match status" value="1"/>
</dbReference>
<dbReference type="InterPro" id="IPR001653">
    <property type="entry name" value="DAP_epimerase_DapF"/>
</dbReference>
<name>A0A0W8FU30_9ZZZZ</name>
<evidence type="ECO:0000256" key="2">
    <source>
        <dbReference type="ARBA" id="ARBA00010219"/>
    </source>
</evidence>
<gene>
    <name evidence="8" type="ORF">ASZ90_005761</name>
</gene>
<protein>
    <recommendedName>
        <fullName evidence="3">diaminopimelate epimerase</fullName>
        <ecNumber evidence="3">5.1.1.7</ecNumber>
    </recommendedName>
</protein>
<dbReference type="EC" id="5.1.1.7" evidence="3"/>
<dbReference type="AlphaFoldDB" id="A0A0W8FU30"/>
<evidence type="ECO:0000256" key="7">
    <source>
        <dbReference type="ARBA" id="ARBA00051712"/>
    </source>
</evidence>
<dbReference type="PANTHER" id="PTHR31689:SF0">
    <property type="entry name" value="DIAMINOPIMELATE EPIMERASE"/>
    <property type="match status" value="1"/>
</dbReference>
<proteinExistence type="inferred from homology"/>
<dbReference type="GO" id="GO:0008837">
    <property type="term" value="F:diaminopimelate epimerase activity"/>
    <property type="evidence" value="ECO:0007669"/>
    <property type="project" value="UniProtKB-EC"/>
</dbReference>
<comment type="caution">
    <text evidence="8">The sequence shown here is derived from an EMBL/GenBank/DDBJ whole genome shotgun (WGS) entry which is preliminary data.</text>
</comment>
<evidence type="ECO:0000256" key="5">
    <source>
        <dbReference type="ARBA" id="ARBA00023154"/>
    </source>
</evidence>
<comment type="pathway">
    <text evidence="1">Amino-acid biosynthesis; L-lysine biosynthesis via DAP pathway; DL-2,6-diaminopimelate from LL-2,6-diaminopimelate: step 1/1.</text>
</comment>
<dbReference type="GO" id="GO:0005829">
    <property type="term" value="C:cytosol"/>
    <property type="evidence" value="ECO:0007669"/>
    <property type="project" value="TreeGrafter"/>
</dbReference>
<comment type="similarity">
    <text evidence="2">Belongs to the diaminopimelate epimerase family.</text>
</comment>
<evidence type="ECO:0000256" key="6">
    <source>
        <dbReference type="ARBA" id="ARBA00023235"/>
    </source>
</evidence>
<evidence type="ECO:0000256" key="1">
    <source>
        <dbReference type="ARBA" id="ARBA00005196"/>
    </source>
</evidence>
<evidence type="ECO:0000313" key="8">
    <source>
        <dbReference type="EMBL" id="KUG24431.1"/>
    </source>
</evidence>
<keyword evidence="5" id="KW-0457">Lysine biosynthesis</keyword>
<keyword evidence="6 8" id="KW-0413">Isomerase</keyword>
<dbReference type="HAMAP" id="MF_00197">
    <property type="entry name" value="DAP_epimerase"/>
    <property type="match status" value="1"/>
</dbReference>
<comment type="catalytic activity">
    <reaction evidence="7">
        <text>(2S,6S)-2,6-diaminopimelate = meso-2,6-diaminopimelate</text>
        <dbReference type="Rhea" id="RHEA:15393"/>
        <dbReference type="ChEBI" id="CHEBI:57609"/>
        <dbReference type="ChEBI" id="CHEBI:57791"/>
        <dbReference type="EC" id="5.1.1.7"/>
    </reaction>
</comment>
<dbReference type="GO" id="GO:0009089">
    <property type="term" value="P:lysine biosynthetic process via diaminopimelate"/>
    <property type="evidence" value="ECO:0007669"/>
    <property type="project" value="UniProtKB-UniPathway"/>
</dbReference>
<evidence type="ECO:0000256" key="4">
    <source>
        <dbReference type="ARBA" id="ARBA00022605"/>
    </source>
</evidence>
<dbReference type="SUPFAM" id="SSF54506">
    <property type="entry name" value="Diaminopimelate epimerase-like"/>
    <property type="match status" value="2"/>
</dbReference>
<dbReference type="Gene3D" id="3.10.310.10">
    <property type="entry name" value="Diaminopimelate Epimerase, Chain A, domain 1"/>
    <property type="match status" value="2"/>
</dbReference>
<keyword evidence="4" id="KW-0028">Amino-acid biosynthesis</keyword>
<dbReference type="UniPathway" id="UPA00034">
    <property type="reaction ID" value="UER00025"/>
</dbReference>
<dbReference type="InterPro" id="IPR018510">
    <property type="entry name" value="DAP_epimerase_AS"/>
</dbReference>
<organism evidence="8">
    <name type="scientific">hydrocarbon metagenome</name>
    <dbReference type="NCBI Taxonomy" id="938273"/>
    <lineage>
        <taxon>unclassified sequences</taxon>
        <taxon>metagenomes</taxon>
        <taxon>ecological metagenomes</taxon>
    </lineage>
</organism>
<reference evidence="8" key="1">
    <citation type="journal article" date="2015" name="Proc. Natl. Acad. Sci. U.S.A.">
        <title>Networks of energetic and metabolic interactions define dynamics in microbial communities.</title>
        <authorList>
            <person name="Embree M."/>
            <person name="Liu J.K."/>
            <person name="Al-Bassam M.M."/>
            <person name="Zengler K."/>
        </authorList>
    </citation>
    <scope>NUCLEOTIDE SEQUENCE</scope>
</reference>
<dbReference type="EMBL" id="LNQE01000848">
    <property type="protein sequence ID" value="KUG24431.1"/>
    <property type="molecule type" value="Genomic_DNA"/>
</dbReference>
<dbReference type="NCBIfam" id="TIGR00652">
    <property type="entry name" value="DapF"/>
    <property type="match status" value="1"/>
</dbReference>
<sequence length="283" mass="31411">MKTSKNKRNNKAIEFYKMSGSGNDFIIIDNRDLSLNVGDLPTFARRVCKRKISVGADGLVIIEPSEKADFKWHFYNSDGSVAEMCGNASRCVARFANLKGIAAEKMSWETIAGIIGAEVKGDVVKVKLTDPSSVEAGIKIEADDQKLILDSIDTGVPHTVAFVDDIDNYDVYNIGRKIRHHKHFVPRGTNANFASVINRNKIKVRTYERGVEDETLACGTGMVAAVLTAAQRGLVDSPTDVLVKSGETLRIYFENQKGLWREIFLEGKVKIVYQGLLFEEAYK</sequence>
<evidence type="ECO:0000256" key="3">
    <source>
        <dbReference type="ARBA" id="ARBA00013080"/>
    </source>
</evidence>
<dbReference type="PANTHER" id="PTHR31689">
    <property type="entry name" value="DIAMINOPIMELATE EPIMERASE, CHLOROPLASTIC"/>
    <property type="match status" value="1"/>
</dbReference>
<dbReference type="Pfam" id="PF01678">
    <property type="entry name" value="DAP_epimerase"/>
    <property type="match status" value="2"/>
</dbReference>
<accession>A0A0W8FU30</accession>